<evidence type="ECO:0000313" key="4">
    <source>
        <dbReference type="Proteomes" id="UP000319143"/>
    </source>
</evidence>
<evidence type="ECO:0000259" key="2">
    <source>
        <dbReference type="Pfam" id="PF04909"/>
    </source>
</evidence>
<name>A0A5C6DMJ3_9BACT</name>
<accession>A0A5C6DMJ3</accession>
<dbReference type="SUPFAM" id="SSF51556">
    <property type="entry name" value="Metallo-dependent hydrolases"/>
    <property type="match status" value="1"/>
</dbReference>
<dbReference type="Pfam" id="PF04909">
    <property type="entry name" value="Amidohydro_2"/>
    <property type="match status" value="1"/>
</dbReference>
<feature type="domain" description="Amidohydrolase-related" evidence="2">
    <location>
        <begin position="31"/>
        <end position="302"/>
    </location>
</feature>
<dbReference type="InterPro" id="IPR032466">
    <property type="entry name" value="Metal_Hydrolase"/>
</dbReference>
<sequence>MDCENGTNGISSLPAKDGHFKRKTAHLDMRIDSHHHVWKYSAEQYTWISEEMAVLRHDFWGPQLREIALAANLDGFVSVQARQTLEETDTLLRLADTEPLIRGVVGWVPLVSPELPEVLARYADCSALKGVRHVVQDEPDDQFLLRADFNRGIRLLKPFGLVYDLLIFARQLPAAIEFVDLHPEQPFVLDHIAKPTIQNDQFDQDWEVHFRELAKRDNVVCKFSGVVTEVRDACWDLDSIRRYFDIALEVFTPKRLMFGSDWPVCLLKTEYLRWLQTTEQLASHLSTTEQAEFFANAAINAYTL</sequence>
<dbReference type="InterPro" id="IPR052350">
    <property type="entry name" value="Metallo-dep_Lactonases"/>
</dbReference>
<keyword evidence="4" id="KW-1185">Reference proteome</keyword>
<dbReference type="EMBL" id="SJPV01000006">
    <property type="protein sequence ID" value="TWU36146.1"/>
    <property type="molecule type" value="Genomic_DNA"/>
</dbReference>
<comment type="caution">
    <text evidence="3">The sequence shown here is derived from an EMBL/GenBank/DDBJ whole genome shotgun (WGS) entry which is preliminary data.</text>
</comment>
<dbReference type="PANTHER" id="PTHR43569">
    <property type="entry name" value="AMIDOHYDROLASE"/>
    <property type="match status" value="1"/>
</dbReference>
<dbReference type="InterPro" id="IPR006680">
    <property type="entry name" value="Amidohydro-rel"/>
</dbReference>
<dbReference type="GO" id="GO:0016787">
    <property type="term" value="F:hydrolase activity"/>
    <property type="evidence" value="ECO:0007669"/>
    <property type="project" value="UniProtKB-KW"/>
</dbReference>
<protein>
    <submittedName>
        <fullName evidence="3">Amidohydrolase</fullName>
    </submittedName>
</protein>
<gene>
    <name evidence="3" type="ORF">Poly41_38990</name>
</gene>
<evidence type="ECO:0000256" key="1">
    <source>
        <dbReference type="ARBA" id="ARBA00038310"/>
    </source>
</evidence>
<reference evidence="3 4" key="1">
    <citation type="submission" date="2019-02" db="EMBL/GenBank/DDBJ databases">
        <title>Deep-cultivation of Planctomycetes and their phenomic and genomic characterization uncovers novel biology.</title>
        <authorList>
            <person name="Wiegand S."/>
            <person name="Jogler M."/>
            <person name="Boedeker C."/>
            <person name="Pinto D."/>
            <person name="Vollmers J."/>
            <person name="Rivas-Marin E."/>
            <person name="Kohn T."/>
            <person name="Peeters S.H."/>
            <person name="Heuer A."/>
            <person name="Rast P."/>
            <person name="Oberbeckmann S."/>
            <person name="Bunk B."/>
            <person name="Jeske O."/>
            <person name="Meyerdierks A."/>
            <person name="Storesund J.E."/>
            <person name="Kallscheuer N."/>
            <person name="Luecker S."/>
            <person name="Lage O.M."/>
            <person name="Pohl T."/>
            <person name="Merkel B.J."/>
            <person name="Hornburger P."/>
            <person name="Mueller R.-W."/>
            <person name="Bruemmer F."/>
            <person name="Labrenz M."/>
            <person name="Spormann A.M."/>
            <person name="Op Den Camp H."/>
            <person name="Overmann J."/>
            <person name="Amann R."/>
            <person name="Jetten M.S.M."/>
            <person name="Mascher T."/>
            <person name="Medema M.H."/>
            <person name="Devos D.P."/>
            <person name="Kaster A.-K."/>
            <person name="Ovreas L."/>
            <person name="Rohde M."/>
            <person name="Galperin M.Y."/>
            <person name="Jogler C."/>
        </authorList>
    </citation>
    <scope>NUCLEOTIDE SEQUENCE [LARGE SCALE GENOMIC DNA]</scope>
    <source>
        <strain evidence="3 4">Poly41</strain>
    </source>
</reference>
<comment type="similarity">
    <text evidence="1">Belongs to the metallo-dependent hydrolases superfamily.</text>
</comment>
<dbReference type="Gene3D" id="3.20.20.140">
    <property type="entry name" value="Metal-dependent hydrolases"/>
    <property type="match status" value="1"/>
</dbReference>
<dbReference type="Proteomes" id="UP000319143">
    <property type="component" value="Unassembled WGS sequence"/>
</dbReference>
<evidence type="ECO:0000313" key="3">
    <source>
        <dbReference type="EMBL" id="TWU36146.1"/>
    </source>
</evidence>
<organism evidence="3 4">
    <name type="scientific">Novipirellula artificiosorum</name>
    <dbReference type="NCBI Taxonomy" id="2528016"/>
    <lineage>
        <taxon>Bacteria</taxon>
        <taxon>Pseudomonadati</taxon>
        <taxon>Planctomycetota</taxon>
        <taxon>Planctomycetia</taxon>
        <taxon>Pirellulales</taxon>
        <taxon>Pirellulaceae</taxon>
        <taxon>Novipirellula</taxon>
    </lineage>
</organism>
<proteinExistence type="inferred from homology"/>
<dbReference type="AlphaFoldDB" id="A0A5C6DMJ3"/>
<keyword evidence="3" id="KW-0378">Hydrolase</keyword>
<dbReference type="PANTHER" id="PTHR43569:SF2">
    <property type="entry name" value="AMIDOHYDROLASE-RELATED DOMAIN-CONTAINING PROTEIN"/>
    <property type="match status" value="1"/>
</dbReference>